<gene>
    <name evidence="2" type="ORF">APHIGO_LOCUS7890</name>
</gene>
<accession>A0A9P0J6U3</accession>
<sequence length="214" mass="23919">MTTTTTTTSAVSSWPLSPAPAPTSNTQLRFRSRSPVPFSLHSALALHTRPTTTTTLRRSFGSRVPYRSRCGGNRSRHALGHCRFLIAVCSRTPRSPSRPSSENTRTAADFAGPFVSTVRRHDDDSRPTTTYNCPDVEYRVGEDAGGRTATTTFAHTPRETCVERENIVSHTGPYHSSPCVQFKQLDGELIRAGMSILRRVRPARRQRRQNYSYH</sequence>
<evidence type="ECO:0000313" key="3">
    <source>
        <dbReference type="Proteomes" id="UP001154329"/>
    </source>
</evidence>
<proteinExistence type="predicted"/>
<evidence type="ECO:0000256" key="1">
    <source>
        <dbReference type="SAM" id="MobiDB-lite"/>
    </source>
</evidence>
<reference evidence="2" key="2">
    <citation type="submission" date="2022-10" db="EMBL/GenBank/DDBJ databases">
        <authorList>
            <consortium name="ENA_rothamsted_submissions"/>
            <consortium name="culmorum"/>
            <person name="King R."/>
        </authorList>
    </citation>
    <scope>NUCLEOTIDE SEQUENCE</scope>
</reference>
<evidence type="ECO:0000313" key="2">
    <source>
        <dbReference type="EMBL" id="CAH1731102.1"/>
    </source>
</evidence>
<feature type="region of interest" description="Disordered" evidence="1">
    <location>
        <begin position="1"/>
        <end position="27"/>
    </location>
</feature>
<reference evidence="2" key="1">
    <citation type="submission" date="2022-02" db="EMBL/GenBank/DDBJ databases">
        <authorList>
            <person name="King R."/>
        </authorList>
    </citation>
    <scope>NUCLEOTIDE SEQUENCE</scope>
</reference>
<dbReference type="EMBL" id="OU899036">
    <property type="protein sequence ID" value="CAH1731102.1"/>
    <property type="molecule type" value="Genomic_DNA"/>
</dbReference>
<organism evidence="2 3">
    <name type="scientific">Aphis gossypii</name>
    <name type="common">Cotton aphid</name>
    <dbReference type="NCBI Taxonomy" id="80765"/>
    <lineage>
        <taxon>Eukaryota</taxon>
        <taxon>Metazoa</taxon>
        <taxon>Ecdysozoa</taxon>
        <taxon>Arthropoda</taxon>
        <taxon>Hexapoda</taxon>
        <taxon>Insecta</taxon>
        <taxon>Pterygota</taxon>
        <taxon>Neoptera</taxon>
        <taxon>Paraneoptera</taxon>
        <taxon>Hemiptera</taxon>
        <taxon>Sternorrhyncha</taxon>
        <taxon>Aphidomorpha</taxon>
        <taxon>Aphidoidea</taxon>
        <taxon>Aphididae</taxon>
        <taxon>Aphidini</taxon>
        <taxon>Aphis</taxon>
        <taxon>Aphis</taxon>
    </lineage>
</organism>
<name>A0A9P0J6U3_APHGO</name>
<dbReference type="AlphaFoldDB" id="A0A9P0J6U3"/>
<keyword evidence="3" id="KW-1185">Reference proteome</keyword>
<protein>
    <submittedName>
        <fullName evidence="2">Uncharacterized protein</fullName>
    </submittedName>
</protein>
<dbReference type="Proteomes" id="UP001154329">
    <property type="component" value="Chromosome 3"/>
</dbReference>